<dbReference type="Proteomes" id="UP001346149">
    <property type="component" value="Unassembled WGS sequence"/>
</dbReference>
<keyword evidence="2" id="KW-1185">Reference proteome</keyword>
<comment type="caution">
    <text evidence="1">The sequence shown here is derived from an EMBL/GenBank/DDBJ whole genome shotgun (WGS) entry which is preliminary data.</text>
</comment>
<accession>A0AAN7KHX9</accession>
<protein>
    <submittedName>
        <fullName evidence="1">Uncharacterized protein</fullName>
    </submittedName>
</protein>
<dbReference type="AlphaFoldDB" id="A0AAN7KHX9"/>
<reference evidence="1 2" key="1">
    <citation type="journal article" date="2023" name="Hortic Res">
        <title>Pangenome of water caltrop reveals structural variations and asymmetric subgenome divergence after allopolyploidization.</title>
        <authorList>
            <person name="Zhang X."/>
            <person name="Chen Y."/>
            <person name="Wang L."/>
            <person name="Yuan Y."/>
            <person name="Fang M."/>
            <person name="Shi L."/>
            <person name="Lu R."/>
            <person name="Comes H.P."/>
            <person name="Ma Y."/>
            <person name="Chen Y."/>
            <person name="Huang G."/>
            <person name="Zhou Y."/>
            <person name="Zheng Z."/>
            <person name="Qiu Y."/>
        </authorList>
    </citation>
    <scope>NUCLEOTIDE SEQUENCE [LARGE SCALE GENOMIC DNA]</scope>
    <source>
        <strain evidence="1">F231</strain>
    </source>
</reference>
<name>A0AAN7KHX9_TRANT</name>
<evidence type="ECO:0000313" key="1">
    <source>
        <dbReference type="EMBL" id="KAK4764993.1"/>
    </source>
</evidence>
<organism evidence="1 2">
    <name type="scientific">Trapa natans</name>
    <name type="common">Water chestnut</name>
    <dbReference type="NCBI Taxonomy" id="22666"/>
    <lineage>
        <taxon>Eukaryota</taxon>
        <taxon>Viridiplantae</taxon>
        <taxon>Streptophyta</taxon>
        <taxon>Embryophyta</taxon>
        <taxon>Tracheophyta</taxon>
        <taxon>Spermatophyta</taxon>
        <taxon>Magnoliopsida</taxon>
        <taxon>eudicotyledons</taxon>
        <taxon>Gunneridae</taxon>
        <taxon>Pentapetalae</taxon>
        <taxon>rosids</taxon>
        <taxon>malvids</taxon>
        <taxon>Myrtales</taxon>
        <taxon>Lythraceae</taxon>
        <taxon>Trapa</taxon>
    </lineage>
</organism>
<proteinExistence type="predicted"/>
<dbReference type="EMBL" id="JAXQNO010000023">
    <property type="protein sequence ID" value="KAK4764993.1"/>
    <property type="molecule type" value="Genomic_DNA"/>
</dbReference>
<sequence>MTRIPYDRLEEFNLRDAVSYYDLIDALCDHQHVAEAVEICFGDRQGGDVSPGANQILLLGMIESSTSGLHAVLQGGWTASSCSINSLSCKKTWNHQS</sequence>
<evidence type="ECO:0000313" key="2">
    <source>
        <dbReference type="Proteomes" id="UP001346149"/>
    </source>
</evidence>
<gene>
    <name evidence="1" type="ORF">SAY86_026083</name>
</gene>